<dbReference type="KEGG" id="vha:VIBHAR_05407"/>
<evidence type="ECO:0000313" key="1">
    <source>
        <dbReference type="EMBL" id="ABU73312.1"/>
    </source>
</evidence>
<proteinExistence type="predicted"/>
<sequence length="46" mass="4913">MIPIVVTNDSLTGIGIKFKNSFAVVAADGVILRLRLGEENLVLAMI</sequence>
<dbReference type="Proteomes" id="UP000008152">
    <property type="component" value="Chromosome II"/>
</dbReference>
<organism evidence="1 2">
    <name type="scientific">Vibrio campbellii (strain ATCC BAA-1116)</name>
    <dbReference type="NCBI Taxonomy" id="2902295"/>
    <lineage>
        <taxon>Bacteria</taxon>
        <taxon>Pseudomonadati</taxon>
        <taxon>Pseudomonadota</taxon>
        <taxon>Gammaproteobacteria</taxon>
        <taxon>Vibrionales</taxon>
        <taxon>Vibrionaceae</taxon>
        <taxon>Vibrio</taxon>
    </lineage>
</organism>
<reference evidence="1 2" key="1">
    <citation type="submission" date="2007-08" db="EMBL/GenBank/DDBJ databases">
        <authorList>
            <consortium name="The Vibrio harveyi Genome Sequencing Project"/>
            <person name="Bassler B."/>
            <person name="Clifton S.W."/>
            <person name="Fulton L."/>
            <person name="Delehaunty K."/>
            <person name="Fronick C."/>
            <person name="Harrison M."/>
            <person name="Markivic C."/>
            <person name="Fulton R."/>
            <person name="Tin-Wollam A.-M."/>
            <person name="Shah N."/>
            <person name="Pepin K."/>
            <person name="Nash W."/>
            <person name="Thiruvilangam P."/>
            <person name="Bhonagiri V."/>
            <person name="Waters C."/>
            <person name="Tu K.C."/>
            <person name="Irgon J."/>
            <person name="Wilson R.K."/>
        </authorList>
    </citation>
    <scope>NUCLEOTIDE SEQUENCE [LARGE SCALE GENOMIC DNA]</scope>
    <source>
        <strain evidence="2">ATCC BAA-1116 / BB120</strain>
    </source>
</reference>
<dbReference type="EMBL" id="CP000790">
    <property type="protein sequence ID" value="ABU73312.1"/>
    <property type="molecule type" value="Genomic_DNA"/>
</dbReference>
<gene>
    <name evidence="1" type="ordered locus">VIBHAR_05407</name>
</gene>
<evidence type="ECO:0000313" key="2">
    <source>
        <dbReference type="Proteomes" id="UP000008152"/>
    </source>
</evidence>
<dbReference type="AlphaFoldDB" id="A7N3U4"/>
<accession>A7N3U4</accession>
<name>A7N3U4_VIBC1</name>
<dbReference type="PATRIC" id="fig|338187.36.peg.4295"/>
<protein>
    <submittedName>
        <fullName evidence="1">Uncharacterized protein</fullName>
    </submittedName>
</protein>